<accession>A0A378W098</accession>
<evidence type="ECO:0000313" key="2">
    <source>
        <dbReference type="EMBL" id="SUA24897.1"/>
    </source>
</evidence>
<proteinExistence type="predicted"/>
<gene>
    <name evidence="2" type="ORF">NCTC11421_02904</name>
</gene>
<dbReference type="EMBL" id="UGRI01000001">
    <property type="protein sequence ID" value="SUA24897.1"/>
    <property type="molecule type" value="Genomic_DNA"/>
</dbReference>
<name>A0A378W098_NEIGO</name>
<dbReference type="AlphaFoldDB" id="A0A378W098"/>
<reference evidence="2" key="1">
    <citation type="submission" date="2018-06" db="EMBL/GenBank/DDBJ databases">
        <authorList>
            <consortium name="Pathogen Informatics"/>
            <person name="Doyle S."/>
        </authorList>
    </citation>
    <scope>NUCLEOTIDE SEQUENCE [LARGE SCALE GENOMIC DNA]</scope>
    <source>
        <strain evidence="2">NCTC11421</strain>
    </source>
</reference>
<evidence type="ECO:0000256" key="1">
    <source>
        <dbReference type="SAM" id="MobiDB-lite"/>
    </source>
</evidence>
<feature type="region of interest" description="Disordered" evidence="1">
    <location>
        <begin position="1"/>
        <end position="20"/>
    </location>
</feature>
<sequence>MKSYPDPTAILKTSIPPKRKTSLLKRMPKRARVF</sequence>
<protein>
    <submittedName>
        <fullName evidence="2">Uncharacterized protein</fullName>
    </submittedName>
</protein>
<organism evidence="2">
    <name type="scientific">Neisseria gonorrhoeae</name>
    <dbReference type="NCBI Taxonomy" id="485"/>
    <lineage>
        <taxon>Bacteria</taxon>
        <taxon>Pseudomonadati</taxon>
        <taxon>Pseudomonadota</taxon>
        <taxon>Betaproteobacteria</taxon>
        <taxon>Neisseriales</taxon>
        <taxon>Neisseriaceae</taxon>
        <taxon>Neisseria</taxon>
    </lineage>
</organism>